<reference evidence="1 2" key="1">
    <citation type="submission" date="2018-05" db="EMBL/GenBank/DDBJ databases">
        <title>Genomic Encyclopedia of Archaeal and Bacterial Type Strains, Phase II (KMG-II): from individual species to whole genera.</title>
        <authorList>
            <person name="Goeker M."/>
        </authorList>
    </citation>
    <scope>NUCLEOTIDE SEQUENCE [LARGE SCALE GENOMIC DNA]</scope>
    <source>
        <strain evidence="1 2">DSM 45184</strain>
    </source>
</reference>
<dbReference type="Pfam" id="PF13376">
    <property type="entry name" value="OmdA"/>
    <property type="match status" value="1"/>
</dbReference>
<dbReference type="SUPFAM" id="SSF141694">
    <property type="entry name" value="AF2212/PG0164-like"/>
    <property type="match status" value="1"/>
</dbReference>
<proteinExistence type="predicted"/>
<dbReference type="Gene3D" id="2.40.30.100">
    <property type="entry name" value="AF2212/PG0164-like"/>
    <property type="match status" value="1"/>
</dbReference>
<evidence type="ECO:0000313" key="2">
    <source>
        <dbReference type="Proteomes" id="UP000245697"/>
    </source>
</evidence>
<name>A0A316FU29_9ACTN</name>
<sequence>MAIVSGMKYRGELEKTGGNTTGFRIPDEFVAGLGGGGRPKVVVRAGDFEFRSSIARMGGEYWLGVSAERRAAGGLDGGQVYDLDIELDAAPRTVEVPDDLAAALAAEPDTRAFWESISVSNQKWHAGQLTSAKTAETRARRLAASLALLRAGKAR</sequence>
<accession>A0A316FU29</accession>
<gene>
    <name evidence="1" type="ORF">BC793_102621</name>
</gene>
<dbReference type="Proteomes" id="UP000245697">
    <property type="component" value="Unassembled WGS sequence"/>
</dbReference>
<organism evidence="1 2">
    <name type="scientific">Actinoplanes xinjiangensis</name>
    <dbReference type="NCBI Taxonomy" id="512350"/>
    <lineage>
        <taxon>Bacteria</taxon>
        <taxon>Bacillati</taxon>
        <taxon>Actinomycetota</taxon>
        <taxon>Actinomycetes</taxon>
        <taxon>Micromonosporales</taxon>
        <taxon>Micromonosporaceae</taxon>
        <taxon>Actinoplanes</taxon>
    </lineage>
</organism>
<dbReference type="AlphaFoldDB" id="A0A316FU29"/>
<dbReference type="InterPro" id="IPR015018">
    <property type="entry name" value="DUF1905"/>
</dbReference>
<dbReference type="Pfam" id="PF08922">
    <property type="entry name" value="DUF1905"/>
    <property type="match status" value="1"/>
</dbReference>
<evidence type="ECO:0000313" key="1">
    <source>
        <dbReference type="EMBL" id="PWK51585.1"/>
    </source>
</evidence>
<comment type="caution">
    <text evidence="1">The sequence shown here is derived from an EMBL/GenBank/DDBJ whole genome shotgun (WGS) entry which is preliminary data.</text>
</comment>
<dbReference type="EMBL" id="QGGR01000002">
    <property type="protein sequence ID" value="PWK51585.1"/>
    <property type="molecule type" value="Genomic_DNA"/>
</dbReference>
<dbReference type="InterPro" id="IPR037079">
    <property type="entry name" value="AF2212/PG0164-like_sf"/>
</dbReference>
<keyword evidence="2" id="KW-1185">Reference proteome</keyword>
<protein>
    <submittedName>
        <fullName evidence="1">Uncharacterized protein DUF1905</fullName>
    </submittedName>
</protein>